<keyword evidence="1" id="KW-0812">Transmembrane</keyword>
<dbReference type="InterPro" id="IPR032364">
    <property type="entry name" value="GramPos_pilinD1_N"/>
</dbReference>
<dbReference type="InterPro" id="IPR048052">
    <property type="entry name" value="FM1-like"/>
</dbReference>
<dbReference type="InterPro" id="IPR013783">
    <property type="entry name" value="Ig-like_fold"/>
</dbReference>
<evidence type="ECO:0000259" key="3">
    <source>
        <dbReference type="Pfam" id="PF16555"/>
    </source>
</evidence>
<comment type="caution">
    <text evidence="5">The sequence shown here is derived from an EMBL/GenBank/DDBJ whole genome shotgun (WGS) entry which is preliminary data.</text>
</comment>
<evidence type="ECO:0000256" key="2">
    <source>
        <dbReference type="SAM" id="SignalP"/>
    </source>
</evidence>
<dbReference type="Gene3D" id="2.60.40.740">
    <property type="match status" value="1"/>
</dbReference>
<dbReference type="InterPro" id="IPR026466">
    <property type="entry name" value="Fim_isopep_form_D2_dom"/>
</dbReference>
<gene>
    <name evidence="5" type="ORF">SAMN05216431_10194</name>
</gene>
<dbReference type="NCBIfam" id="TIGR04226">
    <property type="entry name" value="RrgB_K2N_iso_D2"/>
    <property type="match status" value="1"/>
</dbReference>
<keyword evidence="1" id="KW-0472">Membrane</keyword>
<feature type="chain" id="PRO_5047271487" evidence="2">
    <location>
        <begin position="29"/>
        <end position="497"/>
    </location>
</feature>
<dbReference type="Gene3D" id="2.60.40.10">
    <property type="entry name" value="Immunoglobulins"/>
    <property type="match status" value="2"/>
</dbReference>
<dbReference type="InterPro" id="IPR041033">
    <property type="entry name" value="SpaA_PFL_dom_1"/>
</dbReference>
<protein>
    <submittedName>
        <fullName evidence="5">Fimbrial isopeptide formation D2 domain-containing protein</fullName>
    </submittedName>
</protein>
<name>A0ABY1A910_9LACO</name>
<proteinExistence type="predicted"/>
<evidence type="ECO:0000256" key="1">
    <source>
        <dbReference type="SAM" id="Phobius"/>
    </source>
</evidence>
<feature type="domain" description="Gram-positive pilin subunit D1 N-terminal" evidence="3">
    <location>
        <begin position="38"/>
        <end position="193"/>
    </location>
</feature>
<feature type="domain" description="SpaA-like prealbumin fold" evidence="4">
    <location>
        <begin position="335"/>
        <end position="448"/>
    </location>
</feature>
<evidence type="ECO:0000259" key="4">
    <source>
        <dbReference type="Pfam" id="PF17802"/>
    </source>
</evidence>
<sequence length="497" mass="53582">MFTFKKVKTGLLALMLALPLGVSGLANQSVKADSAKVDTVNVTLHKYVFSDKLPSTTVQNTDSTNDEDFTKLGGKTLDGVTFTAYDVTSEYQKAYKNSQDAQEASETVAKKDTDLQKTATKVAEATTANGGLANFKDLALRDSDGNYKAYLFVETNSPANVTQKSASFVLAMPIYKGDGSSKEIQTNVNVWPKSVKMEDSKHMTASHNDFTAGESIPYVINTVIPWNIAQKTTYTITDTPDKGLVMDTDSIAIEGLNKSDYTVTKNSDNGFTIEIAANKLASFAGQTLKTTVNGHLSINDLTLIDTNIYNGAQAKVDNEFHTQVKSEEVYTGGKKFVKVDSANSDKKLSGAHFQLVIVDSNNNIVSYAHGDEKSGYTFDSKNENVAEKTSDDKGAFEFAGLKYSTELASGQSYAVVETKAPEGYELPTGTKAITTFKVAKDSYKTTSQIQTITNVKGGGFLPHTGGMGIVAFIACGLVVMGLALAVMFARKNRQDNI</sequence>
<dbReference type="Pfam" id="PF16555">
    <property type="entry name" value="GramPos_pilinD1"/>
    <property type="match status" value="1"/>
</dbReference>
<feature type="transmembrane region" description="Helical" evidence="1">
    <location>
        <begin position="469"/>
        <end position="489"/>
    </location>
</feature>
<reference evidence="5 6" key="1">
    <citation type="submission" date="2016-10" db="EMBL/GenBank/DDBJ databases">
        <authorList>
            <person name="Varghese N."/>
            <person name="Submissions S."/>
        </authorList>
    </citation>
    <scope>NUCLEOTIDE SEQUENCE [LARGE SCALE GENOMIC DNA]</scope>
    <source>
        <strain evidence="5 6">WC1T17</strain>
    </source>
</reference>
<keyword evidence="1" id="KW-1133">Transmembrane helix</keyword>
<keyword evidence="2" id="KW-0732">Signal</keyword>
<dbReference type="Proteomes" id="UP000182089">
    <property type="component" value="Unassembled WGS sequence"/>
</dbReference>
<evidence type="ECO:0000313" key="6">
    <source>
        <dbReference type="Proteomes" id="UP000182089"/>
    </source>
</evidence>
<dbReference type="EMBL" id="FOCC01000001">
    <property type="protein sequence ID" value="SEM32480.1"/>
    <property type="molecule type" value="Genomic_DNA"/>
</dbReference>
<dbReference type="NCBIfam" id="NF033902">
    <property type="entry name" value="iso_D2_wall_anc"/>
    <property type="match status" value="1"/>
</dbReference>
<evidence type="ECO:0000313" key="5">
    <source>
        <dbReference type="EMBL" id="SEM32480.1"/>
    </source>
</evidence>
<accession>A0ABY1A910</accession>
<organism evidence="5 6">
    <name type="scientific">Ligilactobacillus ruminis</name>
    <dbReference type="NCBI Taxonomy" id="1623"/>
    <lineage>
        <taxon>Bacteria</taxon>
        <taxon>Bacillati</taxon>
        <taxon>Bacillota</taxon>
        <taxon>Bacilli</taxon>
        <taxon>Lactobacillales</taxon>
        <taxon>Lactobacillaceae</taxon>
        <taxon>Ligilactobacillus</taxon>
    </lineage>
</organism>
<feature type="signal peptide" evidence="2">
    <location>
        <begin position="1"/>
        <end position="28"/>
    </location>
</feature>
<dbReference type="Pfam" id="PF17802">
    <property type="entry name" value="SpaA"/>
    <property type="match status" value="1"/>
</dbReference>